<protein>
    <submittedName>
        <fullName evidence="3">Rab-GAP TBC domain-containing protein</fullName>
    </submittedName>
</protein>
<keyword evidence="2" id="KW-1185">Reference proteome</keyword>
<dbReference type="Proteomes" id="UP000272942">
    <property type="component" value="Unassembled WGS sequence"/>
</dbReference>
<proteinExistence type="predicted"/>
<reference evidence="1 2" key="2">
    <citation type="submission" date="2018-11" db="EMBL/GenBank/DDBJ databases">
        <authorList>
            <consortium name="Pathogen Informatics"/>
        </authorList>
    </citation>
    <scope>NUCLEOTIDE SEQUENCE [LARGE SCALE GENOMIC DNA]</scope>
    <source>
        <strain evidence="1 2">Egypt</strain>
    </source>
</reference>
<organism evidence="3">
    <name type="scientific">Echinostoma caproni</name>
    <dbReference type="NCBI Taxonomy" id="27848"/>
    <lineage>
        <taxon>Eukaryota</taxon>
        <taxon>Metazoa</taxon>
        <taxon>Spiralia</taxon>
        <taxon>Lophotrochozoa</taxon>
        <taxon>Platyhelminthes</taxon>
        <taxon>Trematoda</taxon>
        <taxon>Digenea</taxon>
        <taxon>Plagiorchiida</taxon>
        <taxon>Echinostomata</taxon>
        <taxon>Echinostomatoidea</taxon>
        <taxon>Echinostomatidae</taxon>
        <taxon>Echinostoma</taxon>
    </lineage>
</organism>
<gene>
    <name evidence="1" type="ORF">ECPE_LOCUS2589</name>
</gene>
<evidence type="ECO:0000313" key="2">
    <source>
        <dbReference type="Proteomes" id="UP000272942"/>
    </source>
</evidence>
<sequence length="70" mass="8170">MIHASFCRSIPVGFGPHLVRTFALLPRADPTGLTGYVDRQLRRCVIRWIFFCMDADCPSGCDFRFIRFEW</sequence>
<reference evidence="3" key="1">
    <citation type="submission" date="2016-06" db="UniProtKB">
        <authorList>
            <consortium name="WormBaseParasite"/>
        </authorList>
    </citation>
    <scope>IDENTIFICATION</scope>
</reference>
<evidence type="ECO:0000313" key="3">
    <source>
        <dbReference type="WBParaSite" id="ECPE_0000259101-mRNA-1"/>
    </source>
</evidence>
<dbReference type="AlphaFoldDB" id="A0A183A6K4"/>
<dbReference type="WBParaSite" id="ECPE_0000259101-mRNA-1">
    <property type="protein sequence ID" value="ECPE_0000259101-mRNA-1"/>
    <property type="gene ID" value="ECPE_0000259101"/>
</dbReference>
<dbReference type="EMBL" id="UZAN01039716">
    <property type="protein sequence ID" value="VDP66890.1"/>
    <property type="molecule type" value="Genomic_DNA"/>
</dbReference>
<accession>A0A183A6K4</accession>
<evidence type="ECO:0000313" key="1">
    <source>
        <dbReference type="EMBL" id="VDP66890.1"/>
    </source>
</evidence>
<name>A0A183A6K4_9TREM</name>